<gene>
    <name evidence="2" type="ORF">ANCDUO_21980</name>
</gene>
<dbReference type="AlphaFoldDB" id="A0A0C2FHB0"/>
<reference evidence="2 3" key="1">
    <citation type="submission" date="2013-12" db="EMBL/GenBank/DDBJ databases">
        <title>Draft genome of the parsitic nematode Ancylostoma duodenale.</title>
        <authorList>
            <person name="Mitreva M."/>
        </authorList>
    </citation>
    <scope>NUCLEOTIDE SEQUENCE [LARGE SCALE GENOMIC DNA]</scope>
    <source>
        <strain evidence="2 3">Zhejiang</strain>
    </source>
</reference>
<evidence type="ECO:0000256" key="1">
    <source>
        <dbReference type="SAM" id="MobiDB-lite"/>
    </source>
</evidence>
<feature type="region of interest" description="Disordered" evidence="1">
    <location>
        <begin position="61"/>
        <end position="81"/>
    </location>
</feature>
<keyword evidence="3" id="KW-1185">Reference proteome</keyword>
<protein>
    <submittedName>
        <fullName evidence="2">Uncharacterized protein</fullName>
    </submittedName>
</protein>
<proteinExistence type="predicted"/>
<organism evidence="2 3">
    <name type="scientific">Ancylostoma duodenale</name>
    <dbReference type="NCBI Taxonomy" id="51022"/>
    <lineage>
        <taxon>Eukaryota</taxon>
        <taxon>Metazoa</taxon>
        <taxon>Ecdysozoa</taxon>
        <taxon>Nematoda</taxon>
        <taxon>Chromadorea</taxon>
        <taxon>Rhabditida</taxon>
        <taxon>Rhabditina</taxon>
        <taxon>Rhabditomorpha</taxon>
        <taxon>Strongyloidea</taxon>
        <taxon>Ancylostomatidae</taxon>
        <taxon>Ancylostomatinae</taxon>
        <taxon>Ancylostoma</taxon>
    </lineage>
</organism>
<feature type="non-terminal residue" evidence="2">
    <location>
        <position position="210"/>
    </location>
</feature>
<dbReference type="Proteomes" id="UP000054047">
    <property type="component" value="Unassembled WGS sequence"/>
</dbReference>
<feature type="compositionally biased region" description="Basic and acidic residues" evidence="1">
    <location>
        <begin position="62"/>
        <end position="75"/>
    </location>
</feature>
<dbReference type="OrthoDB" id="5839148at2759"/>
<name>A0A0C2FHB0_9BILA</name>
<accession>A0A0C2FHB0</accession>
<evidence type="ECO:0000313" key="2">
    <source>
        <dbReference type="EMBL" id="KIH47955.1"/>
    </source>
</evidence>
<sequence>MQRTAVGVQPAPLRRLLPAPAPSSHLPARIGCTPRPGSIAAPSALRPSFVAGVNIAPRPHAGAREVQEAPADRNAGRVAQGFPGKREVLGDTFLTDPTSEGHVCMTVDLLKDKVERRTHEKCLQVRNDARYAACSTNEILEDMLQEYEDDVSLGTAEERAAMRLHFHRRSLDSRRRTVERSKEAHKDKMVTWNSVPPSLANLGDGSVFLQ</sequence>
<dbReference type="EMBL" id="KN764071">
    <property type="protein sequence ID" value="KIH47955.1"/>
    <property type="molecule type" value="Genomic_DNA"/>
</dbReference>
<evidence type="ECO:0000313" key="3">
    <source>
        <dbReference type="Proteomes" id="UP000054047"/>
    </source>
</evidence>